<dbReference type="InterPro" id="IPR029767">
    <property type="entry name" value="WecB-like"/>
</dbReference>
<dbReference type="PANTHER" id="PTHR43174:SF2">
    <property type="entry name" value="UDP-N-ACETYLGLUCOSAMINE 2-EPIMERASE"/>
    <property type="match status" value="1"/>
</dbReference>
<comment type="similarity">
    <text evidence="2 4">Belongs to the UDP-N-acetylglucosamine 2-epimerase family.</text>
</comment>
<feature type="domain" description="UDP-N-acetylglucosamine 2-epimerase" evidence="5">
    <location>
        <begin position="29"/>
        <end position="367"/>
    </location>
</feature>
<evidence type="ECO:0000313" key="6">
    <source>
        <dbReference type="EMBL" id="EHM10068.1"/>
    </source>
</evidence>
<organism evidence="6 7">
    <name type="scientific">Thermanaerovibrio velox DSM 12556</name>
    <dbReference type="NCBI Taxonomy" id="926567"/>
    <lineage>
        <taxon>Bacteria</taxon>
        <taxon>Thermotogati</taxon>
        <taxon>Synergistota</taxon>
        <taxon>Synergistia</taxon>
        <taxon>Synergistales</taxon>
        <taxon>Synergistaceae</taxon>
        <taxon>Thermanaerovibrio</taxon>
    </lineage>
</organism>
<keyword evidence="1 4" id="KW-0413">Isomerase</keyword>
<proteinExistence type="inferred from homology"/>
<accession>H0URX9</accession>
<dbReference type="eggNOG" id="COG0381">
    <property type="taxonomic scope" value="Bacteria"/>
</dbReference>
<dbReference type="GO" id="GO:0008761">
    <property type="term" value="F:UDP-N-acetylglucosamine 2-epimerase activity"/>
    <property type="evidence" value="ECO:0007669"/>
    <property type="project" value="UniProtKB-EC"/>
</dbReference>
<reference evidence="6 7" key="1">
    <citation type="submission" date="2011-10" db="EMBL/GenBank/DDBJ databases">
        <title>The Noncontiguous Finished genome of Thermanaerovibrio velox DSM 12556.</title>
        <authorList>
            <consortium name="US DOE Joint Genome Institute (JGI-PGF)"/>
            <person name="Lucas S."/>
            <person name="Copeland A."/>
            <person name="Lapidus A."/>
            <person name="Glavina del Rio T."/>
            <person name="Dalin E."/>
            <person name="Tice H."/>
            <person name="Bruce D."/>
            <person name="Goodwin L."/>
            <person name="Pitluck S."/>
            <person name="Peters L."/>
            <person name="Mikhailova N."/>
            <person name="Teshima H."/>
            <person name="Kyrpides N."/>
            <person name="Mavromatis K."/>
            <person name="Ivanova N."/>
            <person name="Markowitz V."/>
            <person name="Cheng J.-F."/>
            <person name="Hugenholtz P."/>
            <person name="Woyke T."/>
            <person name="Wu D."/>
            <person name="Spring S."/>
            <person name="Brambilla E.-M."/>
            <person name="Klenk H.-P."/>
            <person name="Eisen J.A."/>
        </authorList>
    </citation>
    <scope>NUCLEOTIDE SEQUENCE [LARGE SCALE GENOMIC DNA]</scope>
    <source>
        <strain evidence="6 7">DSM 12556</strain>
    </source>
</reference>
<dbReference type="CDD" id="cd03786">
    <property type="entry name" value="GTB_UDP-GlcNAc_2-Epimerase"/>
    <property type="match status" value="1"/>
</dbReference>
<gene>
    <name evidence="6" type="ORF">TheveDRAFT_0932</name>
</gene>
<dbReference type="Gene3D" id="3.40.50.2000">
    <property type="entry name" value="Glycogen Phosphorylase B"/>
    <property type="match status" value="2"/>
</dbReference>
<evidence type="ECO:0000256" key="2">
    <source>
        <dbReference type="ARBA" id="ARBA00038209"/>
    </source>
</evidence>
<dbReference type="RefSeq" id="WP_006583562.1">
    <property type="nucleotide sequence ID" value="NZ_CM001377.1"/>
</dbReference>
<protein>
    <recommendedName>
        <fullName evidence="3">UDP-N-acetylglucosamine 2-epimerase (non-hydrolyzing)</fullName>
        <ecNumber evidence="3">5.1.3.14</ecNumber>
    </recommendedName>
</protein>
<dbReference type="NCBIfam" id="TIGR00236">
    <property type="entry name" value="wecB"/>
    <property type="match status" value="1"/>
</dbReference>
<dbReference type="STRING" id="926567.TheveDRAFT_0932"/>
<dbReference type="EMBL" id="CM001377">
    <property type="protein sequence ID" value="EHM10068.1"/>
    <property type="molecule type" value="Genomic_DNA"/>
</dbReference>
<dbReference type="SUPFAM" id="SSF53756">
    <property type="entry name" value="UDP-Glycosyltransferase/glycogen phosphorylase"/>
    <property type="match status" value="1"/>
</dbReference>
<dbReference type="InterPro" id="IPR003331">
    <property type="entry name" value="UDP_GlcNAc_Epimerase_2_dom"/>
</dbReference>
<evidence type="ECO:0000256" key="4">
    <source>
        <dbReference type="RuleBase" id="RU003513"/>
    </source>
</evidence>
<dbReference type="EC" id="5.1.3.14" evidence="3"/>
<evidence type="ECO:0000256" key="1">
    <source>
        <dbReference type="ARBA" id="ARBA00023235"/>
    </source>
</evidence>
<evidence type="ECO:0000313" key="7">
    <source>
        <dbReference type="Proteomes" id="UP000005730"/>
    </source>
</evidence>
<sequence length="377" mass="42092">MAVDDGRKTVVCVVGTRPEAIKMAPVVMALREENSLNVVLLATGQHSQMLYQALEPFGLSPDHDLKVMKERQSLDYVTSSVLCGVGEFFDEIRPNVVLVHGDTTTTMASALAAFYRHIPVAHVEAGLRSGDMSRPFPEEMNRVVTDRISSLYFAPTGKSKDNLLREGIGEERIWVTGNTVIDALIWMRDKMARPSREDLMAFEGKRFLLVTAHRRESWGEPMREIALALRDILSMDEDLMLLVPMHRNPDVRAVWREVLGDHDRVLLCDPLDYPDFVWAMDKCLFMLSDSGGVQEEASGLKKPVLILRDVTERPEVLEAGVGFLVGTSRERIVSNALEILEGRKALPASMGSPFGDGRASRLIAEVICKFVNNPIFI</sequence>
<dbReference type="AlphaFoldDB" id="H0URX9"/>
<dbReference type="HOGENOM" id="CLU_041674_1_0_0"/>
<dbReference type="Proteomes" id="UP000005730">
    <property type="component" value="Chromosome"/>
</dbReference>
<evidence type="ECO:0000256" key="3">
    <source>
        <dbReference type="ARBA" id="ARBA00038858"/>
    </source>
</evidence>
<keyword evidence="7" id="KW-1185">Reference proteome</keyword>
<name>H0URX9_9BACT</name>
<dbReference type="PANTHER" id="PTHR43174">
    <property type="entry name" value="UDP-N-ACETYLGLUCOSAMINE 2-EPIMERASE"/>
    <property type="match status" value="1"/>
</dbReference>
<dbReference type="Pfam" id="PF02350">
    <property type="entry name" value="Epimerase_2"/>
    <property type="match status" value="1"/>
</dbReference>
<evidence type="ECO:0000259" key="5">
    <source>
        <dbReference type="Pfam" id="PF02350"/>
    </source>
</evidence>